<name>C6XJV0_HIRBI</name>
<dbReference type="Gene3D" id="2.160.10.10">
    <property type="entry name" value="Hexapeptide repeat proteins"/>
    <property type="match status" value="1"/>
</dbReference>
<keyword evidence="3 8" id="KW-0808">Transferase</keyword>
<dbReference type="Gene3D" id="3.40.1390.10">
    <property type="entry name" value="MurE/MurF, N-terminal domain"/>
    <property type="match status" value="1"/>
</dbReference>
<dbReference type="CDD" id="cd03352">
    <property type="entry name" value="LbH_LpxD"/>
    <property type="match status" value="1"/>
</dbReference>
<dbReference type="OrthoDB" id="9784739at2"/>
<dbReference type="InterPro" id="IPR001451">
    <property type="entry name" value="Hexapep"/>
</dbReference>
<dbReference type="STRING" id="582402.Hbal_1707"/>
<dbReference type="NCBIfam" id="TIGR01853">
    <property type="entry name" value="lipid_A_lpxD"/>
    <property type="match status" value="1"/>
</dbReference>
<dbReference type="PANTHER" id="PTHR43378:SF2">
    <property type="entry name" value="UDP-3-O-ACYLGLUCOSAMINE N-ACYLTRANSFERASE 1, MITOCHONDRIAL-RELATED"/>
    <property type="match status" value="1"/>
</dbReference>
<dbReference type="PROSITE" id="PS00101">
    <property type="entry name" value="HEXAPEP_TRANSFERASES"/>
    <property type="match status" value="1"/>
</dbReference>
<keyword evidence="6 8" id="KW-0012">Acyltransferase</keyword>
<dbReference type="GO" id="GO:0009245">
    <property type="term" value="P:lipid A biosynthetic process"/>
    <property type="evidence" value="ECO:0007669"/>
    <property type="project" value="UniProtKB-KW"/>
</dbReference>
<keyword evidence="1" id="KW-0444">Lipid biosynthesis</keyword>
<keyword evidence="2" id="KW-0441">Lipid A biosynthesis</keyword>
<dbReference type="InterPro" id="IPR020573">
    <property type="entry name" value="UDP_GlcNAc_AcTrfase_non-rep"/>
</dbReference>
<dbReference type="eggNOG" id="COG1044">
    <property type="taxonomic scope" value="Bacteria"/>
</dbReference>
<evidence type="ECO:0000256" key="1">
    <source>
        <dbReference type="ARBA" id="ARBA00022516"/>
    </source>
</evidence>
<reference evidence="9" key="1">
    <citation type="journal article" date="2011" name="J. Bacteriol.">
        <title>Genome sequences of eight morphologically diverse alphaproteobacteria.</title>
        <authorList>
            <consortium name="US DOE Joint Genome Institute"/>
            <person name="Brown P.J."/>
            <person name="Kysela D.T."/>
            <person name="Buechlein A."/>
            <person name="Hemmerich C."/>
            <person name="Brun Y.V."/>
        </authorList>
    </citation>
    <scope>NUCLEOTIDE SEQUENCE [LARGE SCALE GENOMIC DNA]</scope>
    <source>
        <strain evidence="9">ATCC 49814 / DSM 5838 / IFAM 1418</strain>
    </source>
</reference>
<feature type="domain" description="UDP-3-O-[3-hydroxymyristoyl] glucosamine N-acyltransferase non-repeat region" evidence="7">
    <location>
        <begin position="35"/>
        <end position="98"/>
    </location>
</feature>
<dbReference type="GO" id="GO:0016410">
    <property type="term" value="F:N-acyltransferase activity"/>
    <property type="evidence" value="ECO:0007669"/>
    <property type="project" value="InterPro"/>
</dbReference>
<dbReference type="NCBIfam" id="NF002060">
    <property type="entry name" value="PRK00892.1"/>
    <property type="match status" value="1"/>
</dbReference>
<accession>C6XJV0</accession>
<evidence type="ECO:0000256" key="4">
    <source>
        <dbReference type="ARBA" id="ARBA00022737"/>
    </source>
</evidence>
<evidence type="ECO:0000313" key="8">
    <source>
        <dbReference type="EMBL" id="ACT59395.1"/>
    </source>
</evidence>
<gene>
    <name evidence="8" type="ordered locus">Hbal_1707</name>
</gene>
<dbReference type="InterPro" id="IPR018357">
    <property type="entry name" value="Hexapep_transf_CS"/>
</dbReference>
<organism evidence="8 9">
    <name type="scientific">Hirschia baltica (strain ATCC 49814 / DSM 5838 / IFAM 1418)</name>
    <dbReference type="NCBI Taxonomy" id="582402"/>
    <lineage>
        <taxon>Bacteria</taxon>
        <taxon>Pseudomonadati</taxon>
        <taxon>Pseudomonadota</taxon>
        <taxon>Alphaproteobacteria</taxon>
        <taxon>Hyphomonadales</taxon>
        <taxon>Hyphomonadaceae</taxon>
        <taxon>Hirschia</taxon>
    </lineage>
</organism>
<evidence type="ECO:0000313" key="9">
    <source>
        <dbReference type="Proteomes" id="UP000002745"/>
    </source>
</evidence>
<dbReference type="HOGENOM" id="CLU_049865_0_2_5"/>
<dbReference type="InterPro" id="IPR007691">
    <property type="entry name" value="LpxD"/>
</dbReference>
<evidence type="ECO:0000259" key="7">
    <source>
        <dbReference type="Pfam" id="PF04613"/>
    </source>
</evidence>
<evidence type="ECO:0000256" key="6">
    <source>
        <dbReference type="ARBA" id="ARBA00023315"/>
    </source>
</evidence>
<dbReference type="GO" id="GO:0016020">
    <property type="term" value="C:membrane"/>
    <property type="evidence" value="ECO:0007669"/>
    <property type="project" value="GOC"/>
</dbReference>
<dbReference type="KEGG" id="hba:Hbal_1707"/>
<dbReference type="PANTHER" id="PTHR43378">
    <property type="entry name" value="UDP-3-O-ACYLGLUCOSAMINE N-ACYLTRANSFERASE"/>
    <property type="match status" value="1"/>
</dbReference>
<proteinExistence type="predicted"/>
<dbReference type="InterPro" id="IPR011004">
    <property type="entry name" value="Trimer_LpxA-like_sf"/>
</dbReference>
<keyword evidence="5" id="KW-0443">Lipid metabolism</keyword>
<evidence type="ECO:0000256" key="2">
    <source>
        <dbReference type="ARBA" id="ARBA00022556"/>
    </source>
</evidence>
<protein>
    <submittedName>
        <fullName evidence="8">UDP-3-O-(3-hydroxymyristoyl) glucosamine N-acyltransferase</fullName>
    </submittedName>
</protein>
<keyword evidence="9" id="KW-1185">Reference proteome</keyword>
<dbReference type="RefSeq" id="WP_015827545.1">
    <property type="nucleotide sequence ID" value="NC_012982.1"/>
</dbReference>
<dbReference type="AlphaFoldDB" id="C6XJV0"/>
<sequence length="335" mass="35142">MIDERFYFLQPKPSLSQLAVAGKAEIYTQVSSAVSVNSFENASNGDLTFIENIKGADLTDVKASVCITSREIAEQLPENISIIVSDRPRWSFGQASKLIASPRQFQSNTPSISDSSTVEEGVILGPNVVIGDDVSIGAGTVIAPGTVIWPGVKIGKNCSIGSNVTIKTSLIGNNVTLSSGVVLGESGFGLSIGANGADDSPHFGRVIVQDWASIGCNSCVDCGVFGDTIIGERAKIDNLCHISHNVVIEAHSVLAAFCGIAGSTIVGSGTQMGGACSIADHLKIGRQVKLAGNSGLMSDIPDGETWGGYPAKPIKSWFRETVWLSKQVTSRKIEK</sequence>
<evidence type="ECO:0000256" key="5">
    <source>
        <dbReference type="ARBA" id="ARBA00023098"/>
    </source>
</evidence>
<dbReference type="Proteomes" id="UP000002745">
    <property type="component" value="Chromosome"/>
</dbReference>
<dbReference type="EMBL" id="CP001678">
    <property type="protein sequence ID" value="ACT59395.1"/>
    <property type="molecule type" value="Genomic_DNA"/>
</dbReference>
<evidence type="ECO:0000256" key="3">
    <source>
        <dbReference type="ARBA" id="ARBA00022679"/>
    </source>
</evidence>
<dbReference type="SUPFAM" id="SSF51161">
    <property type="entry name" value="Trimeric LpxA-like enzymes"/>
    <property type="match status" value="1"/>
</dbReference>
<dbReference type="Pfam" id="PF04613">
    <property type="entry name" value="LpxD"/>
    <property type="match status" value="1"/>
</dbReference>
<dbReference type="Pfam" id="PF00132">
    <property type="entry name" value="Hexapep"/>
    <property type="match status" value="2"/>
</dbReference>
<keyword evidence="4" id="KW-0677">Repeat</keyword>